<dbReference type="GO" id="GO:0016874">
    <property type="term" value="F:ligase activity"/>
    <property type="evidence" value="ECO:0007669"/>
    <property type="project" value="UniProtKB-KW"/>
</dbReference>
<dbReference type="Pfam" id="PF01466">
    <property type="entry name" value="Skp1"/>
    <property type="match status" value="1"/>
</dbReference>
<organism evidence="7 8">
    <name type="scientific">Papiliotrema laurentii</name>
    <name type="common">Cryptococcus laurentii</name>
    <dbReference type="NCBI Taxonomy" id="5418"/>
    <lineage>
        <taxon>Eukaryota</taxon>
        <taxon>Fungi</taxon>
        <taxon>Dikarya</taxon>
        <taxon>Basidiomycota</taxon>
        <taxon>Agaricomycotina</taxon>
        <taxon>Tremellomycetes</taxon>
        <taxon>Tremellales</taxon>
        <taxon>Rhynchogastremaceae</taxon>
        <taxon>Papiliotrema</taxon>
    </lineage>
</organism>
<dbReference type="Proteomes" id="UP001182556">
    <property type="component" value="Unassembled WGS sequence"/>
</dbReference>
<dbReference type="Gene3D" id="3.30.710.10">
    <property type="entry name" value="Potassium Channel Kv1.1, Chain A"/>
    <property type="match status" value="1"/>
</dbReference>
<dbReference type="GO" id="GO:0006511">
    <property type="term" value="P:ubiquitin-dependent protein catabolic process"/>
    <property type="evidence" value="ECO:0007669"/>
    <property type="project" value="InterPro"/>
</dbReference>
<dbReference type="InterPro" id="IPR016073">
    <property type="entry name" value="Skp1_comp_POZ"/>
</dbReference>
<evidence type="ECO:0000256" key="4">
    <source>
        <dbReference type="SAM" id="MobiDB-lite"/>
    </source>
</evidence>
<dbReference type="InterPro" id="IPR001232">
    <property type="entry name" value="SKP1-like"/>
</dbReference>
<comment type="caution">
    <text evidence="7">The sequence shown here is derived from an EMBL/GenBank/DDBJ whole genome shotgun (WGS) entry which is preliminary data.</text>
</comment>
<evidence type="ECO:0000259" key="5">
    <source>
        <dbReference type="Pfam" id="PF01466"/>
    </source>
</evidence>
<dbReference type="SMART" id="SM00512">
    <property type="entry name" value="Skp1"/>
    <property type="match status" value="1"/>
</dbReference>
<dbReference type="SUPFAM" id="SSF81382">
    <property type="entry name" value="Skp1 dimerisation domain-like"/>
    <property type="match status" value="1"/>
</dbReference>
<dbReference type="AlphaFoldDB" id="A0AAD9CYV2"/>
<comment type="pathway">
    <text evidence="3">Protein modification; protein ubiquitination.</text>
</comment>
<dbReference type="FunFam" id="3.30.710.10:FF:000026">
    <property type="entry name" value="E3 ubiquitin ligase complex SCF subunit"/>
    <property type="match status" value="1"/>
</dbReference>
<dbReference type="SUPFAM" id="SSF54695">
    <property type="entry name" value="POZ domain"/>
    <property type="match status" value="1"/>
</dbReference>
<dbReference type="EMBL" id="JAODAN010000007">
    <property type="protein sequence ID" value="KAK1923123.1"/>
    <property type="molecule type" value="Genomic_DNA"/>
</dbReference>
<evidence type="ECO:0000256" key="1">
    <source>
        <dbReference type="ARBA" id="ARBA00009993"/>
    </source>
</evidence>
<dbReference type="InterPro" id="IPR011333">
    <property type="entry name" value="SKP1/BTB/POZ_sf"/>
</dbReference>
<dbReference type="CDD" id="cd18322">
    <property type="entry name" value="BTB_POZ_SKP1"/>
    <property type="match status" value="1"/>
</dbReference>
<name>A0AAD9CYV2_PAPLA</name>
<evidence type="ECO:0000259" key="6">
    <source>
        <dbReference type="Pfam" id="PF03931"/>
    </source>
</evidence>
<accession>A0AAD9CYV2</accession>
<comment type="function">
    <text evidence="3">Essential component of the SCF (SKP1-CUL1-F-box protein) E3 ubiquitin ligase complexes, which mediate the ubiquitination and subsequent proteasomal degradation of target proteins.</text>
</comment>
<reference evidence="7" key="1">
    <citation type="submission" date="2023-02" db="EMBL/GenBank/DDBJ databases">
        <title>Identification and recombinant expression of a fungal hydrolase from Papiliotrema laurentii that hydrolyzes apple cutin and clears colloidal polyester polyurethane.</title>
        <authorList>
            <consortium name="DOE Joint Genome Institute"/>
            <person name="Roman V.A."/>
            <person name="Bojanowski C."/>
            <person name="Crable B.R."/>
            <person name="Wagner D.N."/>
            <person name="Hung C.S."/>
            <person name="Nadeau L.J."/>
            <person name="Schratz L."/>
            <person name="Haridas S."/>
            <person name="Pangilinan J."/>
            <person name="Lipzen A."/>
            <person name="Na H."/>
            <person name="Yan M."/>
            <person name="Ng V."/>
            <person name="Grigoriev I.V."/>
            <person name="Spatafora J.W."/>
            <person name="Barlow D."/>
            <person name="Biffinger J."/>
            <person name="Kelley-Loughnane N."/>
            <person name="Varaljay V.A."/>
            <person name="Crookes-Goodson W.J."/>
        </authorList>
    </citation>
    <scope>NUCLEOTIDE SEQUENCE</scope>
    <source>
        <strain evidence="7">5307AH</strain>
    </source>
</reference>
<keyword evidence="7" id="KW-0436">Ligase</keyword>
<feature type="domain" description="SKP1 component POZ" evidence="6">
    <location>
        <begin position="9"/>
        <end position="69"/>
    </location>
</feature>
<dbReference type="InterPro" id="IPR016897">
    <property type="entry name" value="SKP1"/>
</dbReference>
<gene>
    <name evidence="7" type="ORF">DB88DRAFT_440349</name>
</gene>
<evidence type="ECO:0000313" key="8">
    <source>
        <dbReference type="Proteomes" id="UP001182556"/>
    </source>
</evidence>
<dbReference type="PIRSF" id="PIRSF028729">
    <property type="entry name" value="E3_ubiquit_lig_SCF_Skp"/>
    <property type="match status" value="1"/>
</dbReference>
<protein>
    <recommendedName>
        <fullName evidence="3">E3 ubiquitin ligase complex SCF subunit</fullName>
    </recommendedName>
</protein>
<comment type="subunit">
    <text evidence="3">Component of the SCF (SKP1-CUL1-F-box protein) E3 ubiquitin ligase complexes.</text>
</comment>
<feature type="region of interest" description="Disordered" evidence="4">
    <location>
        <begin position="67"/>
        <end position="86"/>
    </location>
</feature>
<dbReference type="PANTHER" id="PTHR11165">
    <property type="entry name" value="SKP1"/>
    <property type="match status" value="1"/>
</dbReference>
<comment type="similarity">
    <text evidence="1 3">Belongs to the SKP1 family.</text>
</comment>
<dbReference type="InterPro" id="IPR036296">
    <property type="entry name" value="SKP1-like_dim_sf"/>
</dbReference>
<evidence type="ECO:0000256" key="2">
    <source>
        <dbReference type="ARBA" id="ARBA00022786"/>
    </source>
</evidence>
<sequence>MSTEKRDSSVILSTSDDEQFTVERKVAERSVLIKSMLEDLPAQDAQIPLPNVSSSVLAKVLEYCDHHKNEPLPAPESDADDSRKRTAEIGEWDSRYPPADIQVDQEMLFEIILAANYLDIKPLLDVGCKTVTSNMIKGKTPDEIRKLFNIQNDFTPEEEEQIRRENEWAEE</sequence>
<dbReference type="InterPro" id="IPR016072">
    <property type="entry name" value="Skp1_comp_dimer"/>
</dbReference>
<keyword evidence="2 3" id="KW-0833">Ubl conjugation pathway</keyword>
<evidence type="ECO:0000313" key="7">
    <source>
        <dbReference type="EMBL" id="KAK1923123.1"/>
    </source>
</evidence>
<keyword evidence="8" id="KW-1185">Reference proteome</keyword>
<dbReference type="Pfam" id="PF03931">
    <property type="entry name" value="Skp1_POZ"/>
    <property type="match status" value="1"/>
</dbReference>
<proteinExistence type="inferred from homology"/>
<evidence type="ECO:0000256" key="3">
    <source>
        <dbReference type="PIRNR" id="PIRNR028729"/>
    </source>
</evidence>
<feature type="domain" description="SKP1 component dimerisation" evidence="5">
    <location>
        <begin position="121"/>
        <end position="169"/>
    </location>
</feature>